<accession>A0A6L3Z1H8</accession>
<protein>
    <submittedName>
        <fullName evidence="1">Uncharacterized protein</fullName>
    </submittedName>
</protein>
<sequence>MRNIIWWVLASTLIFPNIALADPISLKGLDWTMDYPDMINHLNSDGYQCIGETNILFKKGTPEGDRIIAYLCNKGSAQVRLSATEIRFNCSAFDMCAHPADDVAQRLVNTGKVDELTPSMNQDEVMSIIDPTNSVSTQWCGVGNDGDGVCVSENPRDGNLRYVTLKKGSIGKSLSFD</sequence>
<dbReference type="RefSeq" id="WP_112591107.1">
    <property type="nucleotide sequence ID" value="NZ_WBWS01000024.1"/>
</dbReference>
<name>A0A6L3Z1H8_BRUAN</name>
<dbReference type="EMBL" id="WBWS01000024">
    <property type="protein sequence ID" value="KAB2764326.1"/>
    <property type="molecule type" value="Genomic_DNA"/>
</dbReference>
<gene>
    <name evidence="1" type="ORF">F9L04_20320</name>
</gene>
<reference evidence="1 2" key="1">
    <citation type="submission" date="2019-09" db="EMBL/GenBank/DDBJ databases">
        <title>Taxonomic organization of the family Brucellaceae based on a phylogenomic approach.</title>
        <authorList>
            <person name="Leclercq S."/>
            <person name="Cloeckaert A."/>
            <person name="Zygmunt M.S."/>
        </authorList>
    </citation>
    <scope>NUCLEOTIDE SEQUENCE [LARGE SCALE GENOMIC DNA]</scope>
    <source>
        <strain evidence="1 2">LMG 3313</strain>
    </source>
</reference>
<comment type="caution">
    <text evidence="1">The sequence shown here is derived from an EMBL/GenBank/DDBJ whole genome shotgun (WGS) entry which is preliminary data.</text>
</comment>
<proteinExistence type="predicted"/>
<evidence type="ECO:0000313" key="2">
    <source>
        <dbReference type="Proteomes" id="UP000481876"/>
    </source>
</evidence>
<dbReference type="Proteomes" id="UP000481876">
    <property type="component" value="Unassembled WGS sequence"/>
</dbReference>
<evidence type="ECO:0000313" key="1">
    <source>
        <dbReference type="EMBL" id="KAB2764326.1"/>
    </source>
</evidence>
<organism evidence="1 2">
    <name type="scientific">Brucella anthropi</name>
    <name type="common">Ochrobactrum anthropi</name>
    <dbReference type="NCBI Taxonomy" id="529"/>
    <lineage>
        <taxon>Bacteria</taxon>
        <taxon>Pseudomonadati</taxon>
        <taxon>Pseudomonadota</taxon>
        <taxon>Alphaproteobacteria</taxon>
        <taxon>Hyphomicrobiales</taxon>
        <taxon>Brucellaceae</taxon>
        <taxon>Brucella/Ochrobactrum group</taxon>
        <taxon>Brucella</taxon>
    </lineage>
</organism>
<dbReference type="AlphaFoldDB" id="A0A6L3Z1H8"/>